<dbReference type="EMBL" id="CP023009">
    <property type="protein sequence ID" value="AXW87807.1"/>
    <property type="molecule type" value="Genomic_DNA"/>
</dbReference>
<dbReference type="InterPro" id="IPR003222">
    <property type="entry name" value="Antitermntn"/>
</dbReference>
<dbReference type="GO" id="GO:0003677">
    <property type="term" value="F:DNA binding"/>
    <property type="evidence" value="ECO:0007669"/>
    <property type="project" value="UniProtKB-KW"/>
</dbReference>
<organism evidence="4 5">
    <name type="scientific">Lonsdalea britannica</name>
    <dbReference type="NCBI Taxonomy" id="1082704"/>
    <lineage>
        <taxon>Bacteria</taxon>
        <taxon>Pseudomonadati</taxon>
        <taxon>Pseudomonadota</taxon>
        <taxon>Gammaproteobacteria</taxon>
        <taxon>Enterobacterales</taxon>
        <taxon>Pectobacteriaceae</taxon>
        <taxon>Lonsdalea</taxon>
    </lineage>
</organism>
<protein>
    <submittedName>
        <fullName evidence="4">Antitermination protein</fullName>
    </submittedName>
</protein>
<evidence type="ECO:0000256" key="1">
    <source>
        <dbReference type="ARBA" id="ARBA00023015"/>
    </source>
</evidence>
<evidence type="ECO:0000256" key="2">
    <source>
        <dbReference type="ARBA" id="ARBA00023125"/>
    </source>
</evidence>
<dbReference type="Pfam" id="PF03589">
    <property type="entry name" value="Antiterm"/>
    <property type="match status" value="2"/>
</dbReference>
<dbReference type="RefSeq" id="WP_094118458.1">
    <property type="nucleotide sequence ID" value="NZ_CP023009.1"/>
</dbReference>
<evidence type="ECO:0000313" key="5">
    <source>
        <dbReference type="Proteomes" id="UP000263881"/>
    </source>
</evidence>
<keyword evidence="2" id="KW-0238">DNA-binding</keyword>
<dbReference type="HAMAP" id="MF_04158">
    <property type="entry name" value="Antitermination_lambda"/>
    <property type="match status" value="1"/>
</dbReference>
<keyword evidence="5" id="KW-1185">Reference proteome</keyword>
<evidence type="ECO:0000313" key="4">
    <source>
        <dbReference type="EMBL" id="AXW87807.1"/>
    </source>
</evidence>
<proteinExistence type="inferred from homology"/>
<dbReference type="Proteomes" id="UP000263881">
    <property type="component" value="Chromosome"/>
</dbReference>
<keyword evidence="1" id="KW-0805">Transcription regulation</keyword>
<keyword evidence="3" id="KW-0804">Transcription</keyword>
<dbReference type="KEGG" id="lbq:CKQ53_13055"/>
<dbReference type="InterPro" id="IPR038500">
    <property type="entry name" value="Antitermination_sf"/>
</dbReference>
<accession>A0AAD0SH55</accession>
<evidence type="ECO:0000256" key="3">
    <source>
        <dbReference type="ARBA" id="ARBA00023163"/>
    </source>
</evidence>
<dbReference type="Gene3D" id="1.10.274.110">
    <property type="match status" value="2"/>
</dbReference>
<name>A0AAD0SH55_9GAMM</name>
<dbReference type="GO" id="GO:0006355">
    <property type="term" value="P:regulation of DNA-templated transcription"/>
    <property type="evidence" value="ECO:0007669"/>
    <property type="project" value="InterPro"/>
</dbReference>
<gene>
    <name evidence="4" type="ORF">CKQ53_13055</name>
</gene>
<dbReference type="AlphaFoldDB" id="A0AAD0SH55"/>
<sequence>MRLESIPKYFSPKSPKLSDQSPATATESLSISEVMAAIGMTHQAAGVGLDLYLAKVGISSPDKAVEGLFEIAKRLAGRHKAISQLEEDIKLKLLQVIATFAYQDYSRSAASVKRCPDCDGGFVDLEVFTMKSAMGRHPGPVTKIMRVDSPKDIYKHASVREVVRTQCQTCLGKGVISNSCRCHGKGVVVDKEKTEANGGAPVFKECPRCAGKGYARLPAENVRRAICSVAMDLPETTWRRTYKSFYELLVTECHKQEAAADIVISKVTK</sequence>
<reference evidence="4 5" key="1">
    <citation type="submission" date="2017-08" db="EMBL/GenBank/DDBJ databases">
        <title>Comparative genomics of bacteria isolated from necrotic lesions of AOD affected trees.</title>
        <authorList>
            <person name="Doonan J."/>
            <person name="Denman S."/>
            <person name="McDonald J.E."/>
        </authorList>
    </citation>
    <scope>NUCLEOTIDE SEQUENCE [LARGE SCALE GENOMIC DNA]</scope>
    <source>
        <strain evidence="4 5">477</strain>
    </source>
</reference>